<gene>
    <name evidence="1" type="ORF">C8F04DRAFT_946413</name>
</gene>
<keyword evidence="2" id="KW-1185">Reference proteome</keyword>
<reference evidence="1" key="1">
    <citation type="submission" date="2023-03" db="EMBL/GenBank/DDBJ databases">
        <title>Massive genome expansion in bonnet fungi (Mycena s.s.) driven by repeated elements and novel gene families across ecological guilds.</title>
        <authorList>
            <consortium name="Lawrence Berkeley National Laboratory"/>
            <person name="Harder C.B."/>
            <person name="Miyauchi S."/>
            <person name="Viragh M."/>
            <person name="Kuo A."/>
            <person name="Thoen E."/>
            <person name="Andreopoulos B."/>
            <person name="Lu D."/>
            <person name="Skrede I."/>
            <person name="Drula E."/>
            <person name="Henrissat B."/>
            <person name="Morin E."/>
            <person name="Kohler A."/>
            <person name="Barry K."/>
            <person name="LaButti K."/>
            <person name="Morin E."/>
            <person name="Salamov A."/>
            <person name="Lipzen A."/>
            <person name="Mereny Z."/>
            <person name="Hegedus B."/>
            <person name="Baldrian P."/>
            <person name="Stursova M."/>
            <person name="Weitz H."/>
            <person name="Taylor A."/>
            <person name="Grigoriev I.V."/>
            <person name="Nagy L.G."/>
            <person name="Martin F."/>
            <person name="Kauserud H."/>
        </authorList>
    </citation>
    <scope>NUCLEOTIDE SEQUENCE</scope>
    <source>
        <strain evidence="1">CBHHK200</strain>
    </source>
</reference>
<dbReference type="Proteomes" id="UP001218188">
    <property type="component" value="Unassembled WGS sequence"/>
</dbReference>
<comment type="caution">
    <text evidence="1">The sequence shown here is derived from an EMBL/GenBank/DDBJ whole genome shotgun (WGS) entry which is preliminary data.</text>
</comment>
<sequence>MEDEEVLPSVGVVVPSDAPNWLQESIKSLSEVDLGCHFASVLAALIRLEAAAGFEVADAERQRMPSTKKSGRPMVISTWIKGGRGAKSKTLPVVENIEKFVKEWDLWWDAVQPAWRRRGDDGRWRVDEVYGKEWGALDCSGANGCLSAVAGLYFWGVAVKATGSAAQTARWDHAVQDVVWVLEGLRLLYK</sequence>
<dbReference type="AlphaFoldDB" id="A0AAD6TAQ8"/>
<evidence type="ECO:0000313" key="2">
    <source>
        <dbReference type="Proteomes" id="UP001218188"/>
    </source>
</evidence>
<organism evidence="1 2">
    <name type="scientific">Mycena alexandri</name>
    <dbReference type="NCBI Taxonomy" id="1745969"/>
    <lineage>
        <taxon>Eukaryota</taxon>
        <taxon>Fungi</taxon>
        <taxon>Dikarya</taxon>
        <taxon>Basidiomycota</taxon>
        <taxon>Agaricomycotina</taxon>
        <taxon>Agaricomycetes</taxon>
        <taxon>Agaricomycetidae</taxon>
        <taxon>Agaricales</taxon>
        <taxon>Marasmiineae</taxon>
        <taxon>Mycenaceae</taxon>
        <taxon>Mycena</taxon>
    </lineage>
</organism>
<evidence type="ECO:0000313" key="1">
    <source>
        <dbReference type="EMBL" id="KAJ7041936.1"/>
    </source>
</evidence>
<name>A0AAD6TAQ8_9AGAR</name>
<protein>
    <submittedName>
        <fullName evidence="1">Uncharacterized protein</fullName>
    </submittedName>
</protein>
<accession>A0AAD6TAQ8</accession>
<dbReference type="EMBL" id="JARJCM010000014">
    <property type="protein sequence ID" value="KAJ7041936.1"/>
    <property type="molecule type" value="Genomic_DNA"/>
</dbReference>
<proteinExistence type="predicted"/>